<sequence length="56" mass="6588">TLASESDSKKVEIPYSVAKTLLESKIKELREVIEMVVRRHICKRYGIYHLWPAFQP</sequence>
<name>A0A0F9CUJ8_9ZZZZ</name>
<organism evidence="1">
    <name type="scientific">marine sediment metagenome</name>
    <dbReference type="NCBI Taxonomy" id="412755"/>
    <lineage>
        <taxon>unclassified sequences</taxon>
        <taxon>metagenomes</taxon>
        <taxon>ecological metagenomes</taxon>
    </lineage>
</organism>
<reference evidence="1" key="1">
    <citation type="journal article" date="2015" name="Nature">
        <title>Complex archaea that bridge the gap between prokaryotes and eukaryotes.</title>
        <authorList>
            <person name="Spang A."/>
            <person name="Saw J.H."/>
            <person name="Jorgensen S.L."/>
            <person name="Zaremba-Niedzwiedzka K."/>
            <person name="Martijn J."/>
            <person name="Lind A.E."/>
            <person name="van Eijk R."/>
            <person name="Schleper C."/>
            <person name="Guy L."/>
            <person name="Ettema T.J."/>
        </authorList>
    </citation>
    <scope>NUCLEOTIDE SEQUENCE</scope>
</reference>
<dbReference type="AlphaFoldDB" id="A0A0F9CUJ8"/>
<evidence type="ECO:0000313" key="1">
    <source>
        <dbReference type="EMBL" id="KKL53068.1"/>
    </source>
</evidence>
<proteinExistence type="predicted"/>
<accession>A0A0F9CUJ8</accession>
<comment type="caution">
    <text evidence="1">The sequence shown here is derived from an EMBL/GenBank/DDBJ whole genome shotgun (WGS) entry which is preliminary data.</text>
</comment>
<dbReference type="EMBL" id="LAZR01031665">
    <property type="protein sequence ID" value="KKL53068.1"/>
    <property type="molecule type" value="Genomic_DNA"/>
</dbReference>
<gene>
    <name evidence="1" type="ORF">LCGC14_2279110</name>
</gene>
<feature type="non-terminal residue" evidence="1">
    <location>
        <position position="1"/>
    </location>
</feature>
<protein>
    <submittedName>
        <fullName evidence="1">Uncharacterized protein</fullName>
    </submittedName>
</protein>